<gene>
    <name evidence="2" type="ordered locus">TP03_0462</name>
</gene>
<dbReference type="InterPro" id="IPR000994">
    <property type="entry name" value="Pept_M24"/>
</dbReference>
<dbReference type="InterPro" id="IPR001714">
    <property type="entry name" value="Pept_M24_MAP"/>
</dbReference>
<sequence length="461" mass="52995">MFTGHIRKGVLSGKQYPSKNIKRPNYFKTGKPTYVDYPYCNRDAKDIRGTIKNDEDIAGIKNACRIAREILDYVSSIVVEGIFTDDIDRFVHKLCAIKKVFPATLNYHGFPKSVCTSINEVACHGIPDNNLLCAGDLLKVDLTVYSDGYFGDVCETYMVMPMTKEYNKKLLKRNYMGRSERNKLIYNTVRHNNLQGCEKSIINQTSFIKSFSNAIKKYDFDINSFKLLYLIFKGDDKRFNLSQDENMSELAKKLHEEFKIVYENPEKTYNGRVFGITASELPTYTPHPKFGKAFTTVENPQIVVDLLDQNDELRFKKPYTFSYSFDRDLELMKICHEALMKAISICKPGTKIKMIGKTIEKYLKSNECISLSNLCGHGIGRNFHENPIPGMVFTIEPIVTRSDLNSFMMWPDGWTITTLDGSKTAQFEHTILITRDGHEVLTRKIPSSPSFLWERELEVLY</sequence>
<dbReference type="GO" id="GO:0005829">
    <property type="term" value="C:cytosol"/>
    <property type="evidence" value="ECO:0007669"/>
    <property type="project" value="TreeGrafter"/>
</dbReference>
<evidence type="ECO:0000313" key="3">
    <source>
        <dbReference type="Proteomes" id="UP000001949"/>
    </source>
</evidence>
<organism evidence="2 3">
    <name type="scientific">Theileria parva</name>
    <name type="common">East coast fever infection agent</name>
    <dbReference type="NCBI Taxonomy" id="5875"/>
    <lineage>
        <taxon>Eukaryota</taxon>
        <taxon>Sar</taxon>
        <taxon>Alveolata</taxon>
        <taxon>Apicomplexa</taxon>
        <taxon>Aconoidasida</taxon>
        <taxon>Piroplasmida</taxon>
        <taxon>Theileriidae</taxon>
        <taxon>Theileria</taxon>
    </lineage>
</organism>
<keyword evidence="2" id="KW-0645">Protease</keyword>
<dbReference type="SUPFAM" id="SSF55920">
    <property type="entry name" value="Creatinase/aminopeptidase"/>
    <property type="match status" value="2"/>
</dbReference>
<dbReference type="EC" id="3.4.11.18" evidence="2"/>
<dbReference type="KEGG" id="tpv:TP03_0462"/>
<dbReference type="STRING" id="5875.Q4MZQ8"/>
<keyword evidence="3" id="KW-1185">Reference proteome</keyword>
<evidence type="ECO:0000313" key="2">
    <source>
        <dbReference type="EMBL" id="EAN31203.1"/>
    </source>
</evidence>
<dbReference type="InterPro" id="IPR036005">
    <property type="entry name" value="Creatinase/aminopeptidase-like"/>
</dbReference>
<feature type="domain" description="Peptidase M24" evidence="1">
    <location>
        <begin position="59"/>
        <end position="165"/>
    </location>
</feature>
<dbReference type="AlphaFoldDB" id="Q4MZQ8"/>
<dbReference type="PANTHER" id="PTHR43330">
    <property type="entry name" value="METHIONINE AMINOPEPTIDASE"/>
    <property type="match status" value="1"/>
</dbReference>
<dbReference type="GO" id="GO:0004239">
    <property type="term" value="F:initiator methionyl aminopeptidase activity"/>
    <property type="evidence" value="ECO:0007669"/>
    <property type="project" value="UniProtKB-EC"/>
</dbReference>
<dbReference type="GO" id="GO:0070006">
    <property type="term" value="F:metalloaminopeptidase activity"/>
    <property type="evidence" value="ECO:0007669"/>
    <property type="project" value="TreeGrafter"/>
</dbReference>
<reference evidence="2 3" key="1">
    <citation type="journal article" date="2005" name="Science">
        <title>Genome sequence of Theileria parva, a bovine pathogen that transforms lymphocytes.</title>
        <authorList>
            <person name="Gardner M.J."/>
            <person name="Bishop R."/>
            <person name="Shah T."/>
            <person name="de Villiers E.P."/>
            <person name="Carlton J.M."/>
            <person name="Hall N."/>
            <person name="Ren Q."/>
            <person name="Paulsen I.T."/>
            <person name="Pain A."/>
            <person name="Berriman M."/>
            <person name="Wilson R.J.M."/>
            <person name="Sato S."/>
            <person name="Ralph S.A."/>
            <person name="Mann D.J."/>
            <person name="Xiong Z."/>
            <person name="Shallom S.J."/>
            <person name="Weidman J."/>
            <person name="Jiang L."/>
            <person name="Lynn J."/>
            <person name="Weaver B."/>
            <person name="Shoaibi A."/>
            <person name="Domingo A.R."/>
            <person name="Wasawo D."/>
            <person name="Crabtree J."/>
            <person name="Wortman J.R."/>
            <person name="Haas B."/>
            <person name="Angiuoli S.V."/>
            <person name="Creasy T.H."/>
            <person name="Lu C."/>
            <person name="Suh B."/>
            <person name="Silva J.C."/>
            <person name="Utterback T.R."/>
            <person name="Feldblyum T.V."/>
            <person name="Pertea M."/>
            <person name="Allen J."/>
            <person name="Nierman W.C."/>
            <person name="Taracha E.L.N."/>
            <person name="Salzberg S.L."/>
            <person name="White O.R."/>
            <person name="Fitzhugh H.A."/>
            <person name="Morzaria S."/>
            <person name="Venter J.C."/>
            <person name="Fraser C.M."/>
            <person name="Nene V."/>
        </authorList>
    </citation>
    <scope>NUCLEOTIDE SEQUENCE [LARGE SCALE GENOMIC DNA]</scope>
    <source>
        <strain evidence="2 3">Muguga</strain>
    </source>
</reference>
<dbReference type="eggNOG" id="KOG2738">
    <property type="taxonomic scope" value="Eukaryota"/>
</dbReference>
<accession>Q4MZQ8</accession>
<evidence type="ECO:0000259" key="1">
    <source>
        <dbReference type="Pfam" id="PF00557"/>
    </source>
</evidence>
<keyword evidence="2" id="KW-0378">Hydrolase</keyword>
<proteinExistence type="predicted"/>
<keyword evidence="2" id="KW-0031">Aminopeptidase</keyword>
<comment type="caution">
    <text evidence="2">The sequence shown here is derived from an EMBL/GenBank/DDBJ whole genome shotgun (WGS) entry which is preliminary data.</text>
</comment>
<dbReference type="Proteomes" id="UP000001949">
    <property type="component" value="Unassembled WGS sequence"/>
</dbReference>
<protein>
    <submittedName>
        <fullName evidence="2">Methionine aminopeptidase, type I, putative</fullName>
        <ecNumber evidence="2">3.4.11.18</ecNumber>
    </submittedName>
</protein>
<dbReference type="VEuPathDB" id="PiroplasmaDB:TpMuguga_03g00462"/>
<dbReference type="Pfam" id="PF00557">
    <property type="entry name" value="Peptidase_M24"/>
    <property type="match status" value="2"/>
</dbReference>
<name>Q4MZQ8_THEPA</name>
<dbReference type="PANTHER" id="PTHR43330:SF7">
    <property type="entry name" value="METHIONINE AMINOPEPTIDASE 1"/>
    <property type="match status" value="1"/>
</dbReference>
<dbReference type="InParanoid" id="Q4MZQ8"/>
<dbReference type="EMBL" id="AAGK01000005">
    <property type="protein sequence ID" value="EAN31203.1"/>
    <property type="molecule type" value="Genomic_DNA"/>
</dbReference>
<dbReference type="PRINTS" id="PR00599">
    <property type="entry name" value="MAPEPTIDASE"/>
</dbReference>
<feature type="domain" description="Peptidase M24" evidence="1">
    <location>
        <begin position="319"/>
        <end position="434"/>
    </location>
</feature>
<dbReference type="Gene3D" id="3.90.230.10">
    <property type="entry name" value="Creatinase/methionine aminopeptidase superfamily"/>
    <property type="match status" value="2"/>
</dbReference>
<dbReference type="OMA" id="CETYMVM"/>